<dbReference type="InterPro" id="IPR003439">
    <property type="entry name" value="ABC_transporter-like_ATP-bd"/>
</dbReference>
<evidence type="ECO:0000259" key="10">
    <source>
        <dbReference type="PROSITE" id="PS50893"/>
    </source>
</evidence>
<dbReference type="PANTHER" id="PTHR24221">
    <property type="entry name" value="ATP-BINDING CASSETTE SUB-FAMILY B"/>
    <property type="match status" value="1"/>
</dbReference>
<dbReference type="Gene3D" id="3.40.50.300">
    <property type="entry name" value="P-loop containing nucleotide triphosphate hydrolases"/>
    <property type="match status" value="1"/>
</dbReference>
<evidence type="ECO:0000256" key="1">
    <source>
        <dbReference type="ARBA" id="ARBA00004651"/>
    </source>
</evidence>
<dbReference type="Pfam" id="PF00664">
    <property type="entry name" value="ABC_membrane"/>
    <property type="match status" value="1"/>
</dbReference>
<evidence type="ECO:0000256" key="6">
    <source>
        <dbReference type="ARBA" id="ARBA00022840"/>
    </source>
</evidence>
<feature type="transmembrane region" description="Helical" evidence="9">
    <location>
        <begin position="265"/>
        <end position="285"/>
    </location>
</feature>
<feature type="transmembrane region" description="Helical" evidence="9">
    <location>
        <begin position="69"/>
        <end position="88"/>
    </location>
</feature>
<feature type="transmembrane region" description="Helical" evidence="9">
    <location>
        <begin position="178"/>
        <end position="196"/>
    </location>
</feature>
<dbReference type="PROSITE" id="PS50893">
    <property type="entry name" value="ABC_TRANSPORTER_2"/>
    <property type="match status" value="1"/>
</dbReference>
<dbReference type="Proteomes" id="UP001337723">
    <property type="component" value="Chromosome"/>
</dbReference>
<dbReference type="InterPro" id="IPR036640">
    <property type="entry name" value="ABC1_TM_sf"/>
</dbReference>
<keyword evidence="7 9" id="KW-1133">Transmembrane helix</keyword>
<evidence type="ECO:0000256" key="2">
    <source>
        <dbReference type="ARBA" id="ARBA00022448"/>
    </source>
</evidence>
<dbReference type="FunFam" id="3.40.50.300:FF:000299">
    <property type="entry name" value="ABC transporter ATP-binding protein/permease"/>
    <property type="match status" value="1"/>
</dbReference>
<dbReference type="RefSeq" id="WP_338271569.1">
    <property type="nucleotide sequence ID" value="NZ_AP027266.1"/>
</dbReference>
<gene>
    <name evidence="12" type="ORF">MACH21_19340</name>
</gene>
<dbReference type="SUPFAM" id="SSF90123">
    <property type="entry name" value="ABC transporter transmembrane region"/>
    <property type="match status" value="1"/>
</dbReference>
<evidence type="ECO:0000256" key="5">
    <source>
        <dbReference type="ARBA" id="ARBA00022741"/>
    </source>
</evidence>
<evidence type="ECO:0000256" key="8">
    <source>
        <dbReference type="ARBA" id="ARBA00023136"/>
    </source>
</evidence>
<dbReference type="PROSITE" id="PS50929">
    <property type="entry name" value="ABC_TM1F"/>
    <property type="match status" value="1"/>
</dbReference>
<keyword evidence="4 9" id="KW-0812">Transmembrane</keyword>
<keyword evidence="2" id="KW-0813">Transport</keyword>
<dbReference type="PANTHER" id="PTHR24221:SF654">
    <property type="entry name" value="ATP-BINDING CASSETTE SUB-FAMILY B MEMBER 6"/>
    <property type="match status" value="1"/>
</dbReference>
<proteinExistence type="predicted"/>
<feature type="domain" description="ABC transporter" evidence="10">
    <location>
        <begin position="356"/>
        <end position="592"/>
    </location>
</feature>
<evidence type="ECO:0000259" key="11">
    <source>
        <dbReference type="PROSITE" id="PS50929"/>
    </source>
</evidence>
<dbReference type="EMBL" id="AP027266">
    <property type="protein sequence ID" value="BDW85757.1"/>
    <property type="molecule type" value="Genomic_DNA"/>
</dbReference>
<evidence type="ECO:0000256" key="4">
    <source>
        <dbReference type="ARBA" id="ARBA00022692"/>
    </source>
</evidence>
<dbReference type="InterPro" id="IPR011527">
    <property type="entry name" value="ABC1_TM_dom"/>
</dbReference>
<name>A0AA48H5D1_9RHOB</name>
<feature type="transmembrane region" description="Helical" evidence="9">
    <location>
        <begin position="291"/>
        <end position="313"/>
    </location>
</feature>
<dbReference type="InterPro" id="IPR039421">
    <property type="entry name" value="Type_1_exporter"/>
</dbReference>
<keyword evidence="8 9" id="KW-0472">Membrane</keyword>
<evidence type="ECO:0000256" key="9">
    <source>
        <dbReference type="SAM" id="Phobius"/>
    </source>
</evidence>
<dbReference type="PROSITE" id="PS00211">
    <property type="entry name" value="ABC_TRANSPORTER_1"/>
    <property type="match status" value="1"/>
</dbReference>
<keyword evidence="3" id="KW-1003">Cell membrane</keyword>
<comment type="subcellular location">
    <subcellularLocation>
        <location evidence="1">Cell membrane</location>
        <topology evidence="1">Multi-pass membrane protein</topology>
    </subcellularLocation>
</comment>
<dbReference type="KEGG" id="rmai:MACH21_19340"/>
<dbReference type="Gene3D" id="1.20.1560.10">
    <property type="entry name" value="ABC transporter type 1, transmembrane domain"/>
    <property type="match status" value="1"/>
</dbReference>
<evidence type="ECO:0000256" key="3">
    <source>
        <dbReference type="ARBA" id="ARBA00022475"/>
    </source>
</evidence>
<dbReference type="GO" id="GO:0005886">
    <property type="term" value="C:plasma membrane"/>
    <property type="evidence" value="ECO:0007669"/>
    <property type="project" value="UniProtKB-SubCell"/>
</dbReference>
<keyword evidence="6 12" id="KW-0067">ATP-binding</keyword>
<dbReference type="InterPro" id="IPR017871">
    <property type="entry name" value="ABC_transporter-like_CS"/>
</dbReference>
<dbReference type="InterPro" id="IPR003593">
    <property type="entry name" value="AAA+_ATPase"/>
</dbReference>
<organism evidence="12 13">
    <name type="scientific">Roseicyclus marinus</name>
    <dbReference type="NCBI Taxonomy" id="2161673"/>
    <lineage>
        <taxon>Bacteria</taxon>
        <taxon>Pseudomonadati</taxon>
        <taxon>Pseudomonadota</taxon>
        <taxon>Alphaproteobacteria</taxon>
        <taxon>Rhodobacterales</taxon>
        <taxon>Roseobacteraceae</taxon>
        <taxon>Roseicyclus</taxon>
    </lineage>
</organism>
<feature type="domain" description="ABC transmembrane type-1" evidence="11">
    <location>
        <begin position="23"/>
        <end position="321"/>
    </location>
</feature>
<reference evidence="12 13" key="1">
    <citation type="submission" date="2023-01" db="EMBL/GenBank/DDBJ databases">
        <title>Complete genome sequence of Roseicyclus marinus strain Dej080120_10.</title>
        <authorList>
            <person name="Ueki S."/>
            <person name="Maruyama F."/>
        </authorList>
    </citation>
    <scope>NUCLEOTIDE SEQUENCE [LARGE SCALE GENOMIC DNA]</scope>
    <source>
        <strain evidence="12 13">Dej080120_10</strain>
    </source>
</reference>
<evidence type="ECO:0000313" key="13">
    <source>
        <dbReference type="Proteomes" id="UP001337723"/>
    </source>
</evidence>
<evidence type="ECO:0000256" key="7">
    <source>
        <dbReference type="ARBA" id="ARBA00022989"/>
    </source>
</evidence>
<evidence type="ECO:0000313" key="12">
    <source>
        <dbReference type="EMBL" id="BDW85757.1"/>
    </source>
</evidence>
<keyword evidence="13" id="KW-1185">Reference proteome</keyword>
<dbReference type="InterPro" id="IPR027417">
    <property type="entry name" value="P-loop_NTPase"/>
</dbReference>
<dbReference type="GO" id="GO:0034040">
    <property type="term" value="F:ATPase-coupled lipid transmembrane transporter activity"/>
    <property type="evidence" value="ECO:0007669"/>
    <property type="project" value="TreeGrafter"/>
</dbReference>
<feature type="transmembrane region" description="Helical" evidence="9">
    <location>
        <begin position="146"/>
        <end position="172"/>
    </location>
</feature>
<dbReference type="GO" id="GO:0140359">
    <property type="term" value="F:ABC-type transporter activity"/>
    <property type="evidence" value="ECO:0007669"/>
    <property type="project" value="InterPro"/>
</dbReference>
<dbReference type="SMART" id="SM00382">
    <property type="entry name" value="AAA"/>
    <property type="match status" value="1"/>
</dbReference>
<protein>
    <submittedName>
        <fullName evidence="12">ABC transporter ATP-binding protein</fullName>
    </submittedName>
</protein>
<dbReference type="Pfam" id="PF00005">
    <property type="entry name" value="ABC_tran"/>
    <property type="match status" value="1"/>
</dbReference>
<dbReference type="AlphaFoldDB" id="A0AA48H5D1"/>
<dbReference type="GO" id="GO:0005524">
    <property type="term" value="F:ATP binding"/>
    <property type="evidence" value="ECO:0007669"/>
    <property type="project" value="UniProtKB-KW"/>
</dbReference>
<dbReference type="GO" id="GO:0016887">
    <property type="term" value="F:ATP hydrolysis activity"/>
    <property type="evidence" value="ECO:0007669"/>
    <property type="project" value="InterPro"/>
</dbReference>
<sequence>MWGDLGRTIAILDADTRRALVPLLVTFAVIAALDALGIGLVFPLMLSLFSPEPVADPTGSGGMMYQFARWLPVEGMVLGVLVIGVFLAKNVLSAWLVGWQYHVLSRAEARVGTRLFARYLRDPWQYTSQRNSSEMMRNASVSVSNLFLSYLIPMMTLAVEALLVIAVFGMLLIVEARIAVSAALVLATAGGLYFAMVRGRLRSVGQDFQKANLDLLLHLKQGLAAGREIRVLGREAEFIDQVSSARGLYAQSQARRAFYTQLPRYYLESVLVVTVAAAVLVALPARAPGELSAILALFAVAALRLMTSANRILGALQQMRMGVEAVRIVHADLTRSEPEKRNQLPGRFEPPLERGLSLRDVSFSYLSGGPAALHGVTFDVPDRGSLGIVGPSGSGKSTLVDLLLGLLPPDAGAVVHDGVNIQSDLHGWRRQIGFVPQSISLTDDSLRRNVAFGLPDHAIDDEAVLSALRMAQLDALVATLPNGLDTPLGDLGARLSGGQRQRVGIARALYHDPRILVLDEATSALDGETEQAVVAAIEALADRKTCIVVAHRLSTVQRCDRLLVLEAGRVVGLGLTEVIMQEHPVLRRLQGAADTSAGTGD</sequence>
<keyword evidence="5" id="KW-0547">Nucleotide-binding</keyword>
<dbReference type="SUPFAM" id="SSF52540">
    <property type="entry name" value="P-loop containing nucleoside triphosphate hydrolases"/>
    <property type="match status" value="1"/>
</dbReference>
<feature type="transmembrane region" description="Helical" evidence="9">
    <location>
        <begin position="20"/>
        <end position="49"/>
    </location>
</feature>
<accession>A0AA48H5D1</accession>